<feature type="transmembrane region" description="Helical" evidence="6">
    <location>
        <begin position="264"/>
        <end position="287"/>
    </location>
</feature>
<feature type="transmembrane region" description="Helical" evidence="6">
    <location>
        <begin position="176"/>
        <end position="194"/>
    </location>
</feature>
<dbReference type="GO" id="GO:0035725">
    <property type="term" value="P:sodium ion transmembrane transport"/>
    <property type="evidence" value="ECO:0007669"/>
    <property type="project" value="TreeGrafter"/>
</dbReference>
<reference evidence="7 8" key="1">
    <citation type="submission" date="2016-10" db="EMBL/GenBank/DDBJ databases">
        <authorList>
            <person name="de Groot N.N."/>
        </authorList>
    </citation>
    <scope>NUCLEOTIDE SEQUENCE [LARGE SCALE GENOMIC DNA]</scope>
    <source>
        <strain evidence="7 8">DSM 1801</strain>
    </source>
</reference>
<feature type="transmembrane region" description="Helical" evidence="6">
    <location>
        <begin position="43"/>
        <end position="64"/>
    </location>
</feature>
<evidence type="ECO:0000256" key="6">
    <source>
        <dbReference type="SAM" id="Phobius"/>
    </source>
</evidence>
<evidence type="ECO:0000256" key="4">
    <source>
        <dbReference type="ARBA" id="ARBA00022989"/>
    </source>
</evidence>
<evidence type="ECO:0000313" key="7">
    <source>
        <dbReference type="EMBL" id="SET05183.1"/>
    </source>
</evidence>
<evidence type="ECO:0000256" key="3">
    <source>
        <dbReference type="ARBA" id="ARBA00022692"/>
    </source>
</evidence>
<comment type="subcellular location">
    <subcellularLocation>
        <location evidence="1">Membrane</location>
        <topology evidence="1">Multi-pass membrane protein</topology>
    </subcellularLocation>
</comment>
<dbReference type="RefSeq" id="WP_092477441.1">
    <property type="nucleotide sequence ID" value="NZ_FOHN01000007.1"/>
</dbReference>
<evidence type="ECO:0000313" key="8">
    <source>
        <dbReference type="Proteomes" id="UP000199800"/>
    </source>
</evidence>
<feature type="transmembrane region" description="Helical" evidence="6">
    <location>
        <begin position="395"/>
        <end position="412"/>
    </location>
</feature>
<dbReference type="PANTHER" id="PTHR11616">
    <property type="entry name" value="SODIUM/CHLORIDE DEPENDENT TRANSPORTER"/>
    <property type="match status" value="1"/>
</dbReference>
<dbReference type="PANTHER" id="PTHR11616:SF240">
    <property type="entry name" value="BLOATED TUBULES, ISOFORM B-RELATED"/>
    <property type="match status" value="1"/>
</dbReference>
<name>A0A1I0BG62_9FIRM</name>
<dbReference type="GO" id="GO:0005886">
    <property type="term" value="C:plasma membrane"/>
    <property type="evidence" value="ECO:0007669"/>
    <property type="project" value="TreeGrafter"/>
</dbReference>
<dbReference type="STRING" id="29364.SAMN04487772_10796"/>
<dbReference type="PROSITE" id="PS50267">
    <property type="entry name" value="NA_NEUROTRAN_SYMP_3"/>
    <property type="match status" value="1"/>
</dbReference>
<feature type="transmembrane region" description="Helical" evidence="6">
    <location>
        <begin position="318"/>
        <end position="343"/>
    </location>
</feature>
<sequence>METNEKWSSRVTFILASIGSAVGLGNAWRFPGLAAKYGGGAFLLVYAVALIILGIPMLTMEIAIGRKTKQGAIGAFRSMNKKSGFVGWAATTNAFAIATYYAVVFAWVLAMVVFSTKFAGMVGKPEKASKVFFEMTKTSGTIQGLHIPMVMVVALVLAWALIYACIRNGTVSVGKVVKYTGLTLPLIFLCIMAIKGISMPGGPKGIAKLFVPDFKTVIENGNVARLIVDAIGQVFYSLSIMMAIMIAYGSYLSEETNVIKDATIIALADLGVSVLSGVVMFTTMYGVGMTTNDMSASGIVTAFVIYPQAMANLTNTGWINAAFGMVFYLCLSTLAVDSAFSIIEGVSRSISAHFELNSKKVTKIICAIAAVISIVFITESGLAWLDIVDKWTNQYNMILIGVMECIVIGWIFQMDKVLYEINRNAKAYKMPMWWFKGSIRYIAPVVLLLFCGLNIKDLFASGGVYGAADGYPLWSNLAGGWGVTLLVFISGFIANGVIRIKKKHGFTEREEEWK</sequence>
<dbReference type="EMBL" id="FOHN01000007">
    <property type="protein sequence ID" value="SET05183.1"/>
    <property type="molecule type" value="Genomic_DNA"/>
</dbReference>
<keyword evidence="8" id="KW-1185">Reference proteome</keyword>
<feature type="transmembrane region" description="Helical" evidence="6">
    <location>
        <begin position="145"/>
        <end position="164"/>
    </location>
</feature>
<accession>A0A1I0BG62</accession>
<feature type="transmembrane region" description="Helical" evidence="6">
    <location>
        <begin position="433"/>
        <end position="455"/>
    </location>
</feature>
<dbReference type="InterPro" id="IPR037272">
    <property type="entry name" value="SNS_sf"/>
</dbReference>
<keyword evidence="4 6" id="KW-1133">Transmembrane helix</keyword>
<evidence type="ECO:0000256" key="2">
    <source>
        <dbReference type="ARBA" id="ARBA00022448"/>
    </source>
</evidence>
<protein>
    <submittedName>
        <fullName evidence="7">Neurotransmitter:Na+ symporter, NSS family</fullName>
    </submittedName>
</protein>
<dbReference type="OrthoDB" id="9762833at2"/>
<feature type="transmembrane region" description="Helical" evidence="6">
    <location>
        <begin position="364"/>
        <end position="383"/>
    </location>
</feature>
<keyword evidence="3 6" id="KW-0812">Transmembrane</keyword>
<dbReference type="SUPFAM" id="SSF161070">
    <property type="entry name" value="SNF-like"/>
    <property type="match status" value="1"/>
</dbReference>
<proteinExistence type="predicted"/>
<feature type="transmembrane region" description="Helical" evidence="6">
    <location>
        <begin position="478"/>
        <end position="498"/>
    </location>
</feature>
<organism evidence="7 8">
    <name type="scientific">[Clostridium] polysaccharolyticum</name>
    <dbReference type="NCBI Taxonomy" id="29364"/>
    <lineage>
        <taxon>Bacteria</taxon>
        <taxon>Bacillati</taxon>
        <taxon>Bacillota</taxon>
        <taxon>Clostridia</taxon>
        <taxon>Lachnospirales</taxon>
        <taxon>Lachnospiraceae</taxon>
    </lineage>
</organism>
<dbReference type="Proteomes" id="UP000199800">
    <property type="component" value="Unassembled WGS sequence"/>
</dbReference>
<dbReference type="Pfam" id="PF00209">
    <property type="entry name" value="SNF"/>
    <property type="match status" value="2"/>
</dbReference>
<dbReference type="AlphaFoldDB" id="A0A1I0BG62"/>
<evidence type="ECO:0000256" key="5">
    <source>
        <dbReference type="ARBA" id="ARBA00023136"/>
    </source>
</evidence>
<keyword evidence="2" id="KW-0813">Transport</keyword>
<keyword evidence="5 6" id="KW-0472">Membrane</keyword>
<feature type="transmembrane region" description="Helical" evidence="6">
    <location>
        <begin position="85"/>
        <end position="114"/>
    </location>
</feature>
<feature type="transmembrane region" description="Helical" evidence="6">
    <location>
        <begin position="234"/>
        <end position="252"/>
    </location>
</feature>
<evidence type="ECO:0000256" key="1">
    <source>
        <dbReference type="ARBA" id="ARBA00004141"/>
    </source>
</evidence>
<gene>
    <name evidence="7" type="ORF">SAMN04487772_10796</name>
</gene>
<dbReference type="NCBIfam" id="NF037979">
    <property type="entry name" value="Na_transp"/>
    <property type="match status" value="1"/>
</dbReference>
<dbReference type="PRINTS" id="PR00176">
    <property type="entry name" value="NANEUSMPORT"/>
</dbReference>
<dbReference type="InterPro" id="IPR000175">
    <property type="entry name" value="Na/ntran_symport"/>
</dbReference>